<proteinExistence type="predicted"/>
<evidence type="ECO:0000256" key="3">
    <source>
        <dbReference type="ARBA" id="ARBA00022806"/>
    </source>
</evidence>
<dbReference type="PANTHER" id="PTHR10887">
    <property type="entry name" value="DNA2/NAM7 HELICASE FAMILY"/>
    <property type="match status" value="1"/>
</dbReference>
<keyword evidence="4" id="KW-0067">ATP-binding</keyword>
<evidence type="ECO:0000256" key="5">
    <source>
        <dbReference type="SAM" id="MobiDB-lite"/>
    </source>
</evidence>
<dbReference type="Pfam" id="PF13086">
    <property type="entry name" value="AAA_11"/>
    <property type="match status" value="3"/>
</dbReference>
<evidence type="ECO:0000256" key="1">
    <source>
        <dbReference type="ARBA" id="ARBA00022741"/>
    </source>
</evidence>
<feature type="region of interest" description="Disordered" evidence="5">
    <location>
        <begin position="779"/>
        <end position="840"/>
    </location>
</feature>
<dbReference type="CDD" id="cd18042">
    <property type="entry name" value="DEXXQc_SETX"/>
    <property type="match status" value="1"/>
</dbReference>
<keyword evidence="1" id="KW-0547">Nucleotide-binding</keyword>
<dbReference type="FunFam" id="3.40.50.300:FF:000326">
    <property type="entry name" value="P-loop containing nucleoside triphosphate hydrolase"/>
    <property type="match status" value="1"/>
</dbReference>
<reference evidence="8" key="2">
    <citation type="submission" date="2020-11" db="EMBL/GenBank/DDBJ databases">
        <authorList>
            <person name="Cecchin M."/>
            <person name="Marcolungo L."/>
            <person name="Rossato M."/>
            <person name="Girolomoni L."/>
            <person name="Cosentino E."/>
            <person name="Cuine S."/>
            <person name="Li-Beisson Y."/>
            <person name="Delledonne M."/>
            <person name="Ballottari M."/>
        </authorList>
    </citation>
    <scope>NUCLEOTIDE SEQUENCE</scope>
    <source>
        <strain evidence="8">211/11P</strain>
        <tissue evidence="8">Whole cell</tissue>
    </source>
</reference>
<evidence type="ECO:0000259" key="7">
    <source>
        <dbReference type="Pfam" id="PF13087"/>
    </source>
</evidence>
<dbReference type="PANTHER" id="PTHR10887:SF538">
    <property type="entry name" value="HELICASE MAGATAMA 3-RELATED"/>
    <property type="match status" value="1"/>
</dbReference>
<dbReference type="EMBL" id="SIDB01000011">
    <property type="protein sequence ID" value="KAI3426461.1"/>
    <property type="molecule type" value="Genomic_DNA"/>
</dbReference>
<feature type="domain" description="DNA2/NAM7 helicase helicase" evidence="6">
    <location>
        <begin position="239"/>
        <end position="280"/>
    </location>
</feature>
<dbReference type="GO" id="GO:0016787">
    <property type="term" value="F:hydrolase activity"/>
    <property type="evidence" value="ECO:0007669"/>
    <property type="project" value="UniProtKB-KW"/>
</dbReference>
<dbReference type="InterPro" id="IPR045055">
    <property type="entry name" value="DNA2/NAM7-like"/>
</dbReference>
<keyword evidence="3" id="KW-0347">Helicase</keyword>
<feature type="domain" description="DNA2/NAM7 helicase helicase" evidence="6">
    <location>
        <begin position="384"/>
        <end position="445"/>
    </location>
</feature>
<dbReference type="OrthoDB" id="6513042at2759"/>
<evidence type="ECO:0000256" key="2">
    <source>
        <dbReference type="ARBA" id="ARBA00022801"/>
    </source>
</evidence>
<evidence type="ECO:0000256" key="4">
    <source>
        <dbReference type="ARBA" id="ARBA00022840"/>
    </source>
</evidence>
<dbReference type="Gene3D" id="3.40.50.300">
    <property type="entry name" value="P-loop containing nucleotide triphosphate hydrolases"/>
    <property type="match status" value="2"/>
</dbReference>
<evidence type="ECO:0000259" key="6">
    <source>
        <dbReference type="Pfam" id="PF13086"/>
    </source>
</evidence>
<organism evidence="8 9">
    <name type="scientific">Chlorella vulgaris</name>
    <name type="common">Green alga</name>
    <dbReference type="NCBI Taxonomy" id="3077"/>
    <lineage>
        <taxon>Eukaryota</taxon>
        <taxon>Viridiplantae</taxon>
        <taxon>Chlorophyta</taxon>
        <taxon>core chlorophytes</taxon>
        <taxon>Trebouxiophyceae</taxon>
        <taxon>Chlorellales</taxon>
        <taxon>Chlorellaceae</taxon>
        <taxon>Chlorella clade</taxon>
        <taxon>Chlorella</taxon>
    </lineage>
</organism>
<dbReference type="CDD" id="cd18808">
    <property type="entry name" value="SF1_C_Upf1"/>
    <property type="match status" value="1"/>
</dbReference>
<dbReference type="AlphaFoldDB" id="A0A9D4TIQ9"/>
<accession>A0A9D4TIQ9</accession>
<dbReference type="InterPro" id="IPR047187">
    <property type="entry name" value="SF1_C_Upf1"/>
</dbReference>
<dbReference type="GO" id="GO:0004386">
    <property type="term" value="F:helicase activity"/>
    <property type="evidence" value="ECO:0007669"/>
    <property type="project" value="UniProtKB-KW"/>
</dbReference>
<dbReference type="InterPro" id="IPR041679">
    <property type="entry name" value="DNA2/NAM7-like_C"/>
</dbReference>
<keyword evidence="2" id="KW-0378">Hydrolase</keyword>
<dbReference type="Pfam" id="PF13087">
    <property type="entry name" value="AAA_12"/>
    <property type="match status" value="1"/>
</dbReference>
<reference evidence="8" key="1">
    <citation type="journal article" date="2019" name="Plant J.">
        <title>Chlorella vulgaris genome assembly and annotation reveals the molecular basis for metabolic acclimation to high light conditions.</title>
        <authorList>
            <person name="Cecchin M."/>
            <person name="Marcolungo L."/>
            <person name="Rossato M."/>
            <person name="Girolomoni L."/>
            <person name="Cosentino E."/>
            <person name="Cuine S."/>
            <person name="Li-Beisson Y."/>
            <person name="Delledonne M."/>
            <person name="Ballottari M."/>
        </authorList>
    </citation>
    <scope>NUCLEOTIDE SEQUENCE</scope>
    <source>
        <strain evidence="8">211/11P</strain>
    </source>
</reference>
<dbReference type="SUPFAM" id="SSF52540">
    <property type="entry name" value="P-loop containing nucleoside triphosphate hydrolases"/>
    <property type="match status" value="1"/>
</dbReference>
<dbReference type="Proteomes" id="UP001055712">
    <property type="component" value="Unassembled WGS sequence"/>
</dbReference>
<feature type="domain" description="DNA2/NAM7 helicase-like C-terminal" evidence="7">
    <location>
        <begin position="542"/>
        <end position="738"/>
    </location>
</feature>
<gene>
    <name evidence="8" type="ORF">D9Q98_008828</name>
</gene>
<sequence>MEAGYASQLADILLSWDYWELERKMADGGGPIAELPTIPKQFASVEDYVRVFEPLLLEECAAQMLRGQEEGQVLTSQPGVIAAAAPAAVGGSLSVRLTLPPGASSSFHENDVLLVSKDSPEGEAGDEAQHALAFMEGHEGDQSLRIRFRLTDDAQAGNARGLQRAKAMRKALVRVGSQWWVLKLAGMSTVMREWAAIHCLAHMPFRDVLLRAQPSQSLLAARGKLEVPPLMRDTMQKTYNGSQMEAVTGGLDGSPVVLIQGPPGTGKTKTILGLLSIIMHSAPRGAFAAAPSSNGGANGGSNGGGSGGTLSPTSAAAAVPSYVRWQQLSAAEKQAAWMEANPYLLGRPDPREEVTPAELADASDGFGMLRRCIPRRIGGGEGIKARVLVCAPSNSALDEIVLRLISTGLTDHSGRVFTPNVVRVGVNIHHSVQSVALDTLVQLRLGGDAGKSVMRWEKDRLRMAILEEANIVCTTLSFSGSSAFTRLTRKFDVVVVDEAAQAVEPATLVPLAHGGAKQVFLVGDPVQLPATVMSQRALAQGYSESLFKRLQTAGYPVHMLDTQYRMHPTIREFPSNNFYGGGLKDGPRVAEDTQRDWHSSPAFQPLVFLDVKGTESVPEGSSSLVNEKEAEVVLQMYRELRHRHPQLGKQPSVAVISPYKAQVSLLRRLFKAALGEEAAKLVDINTIDGFQGREKDVAFFSTVRSQRGSRGIGFVADERRINVGLTRARATLILVGHVESLQGNPRWSALVSHARKSRCMYKAGKVVSEWVTQLAEGQVAPVEPTQEDTAEWMPQAEAHAQGGWDYSDDEEQPPFKEQLAAAAKRSQGAQQPAGKRTRAR</sequence>
<evidence type="ECO:0000313" key="9">
    <source>
        <dbReference type="Proteomes" id="UP001055712"/>
    </source>
</evidence>
<keyword evidence="9" id="KW-1185">Reference proteome</keyword>
<comment type="caution">
    <text evidence="8">The sequence shown here is derived from an EMBL/GenBank/DDBJ whole genome shotgun (WGS) entry which is preliminary data.</text>
</comment>
<protein>
    <submittedName>
        <fullName evidence="8">Uncharacterized protein</fullName>
    </submittedName>
</protein>
<dbReference type="GO" id="GO:0005524">
    <property type="term" value="F:ATP binding"/>
    <property type="evidence" value="ECO:0007669"/>
    <property type="project" value="UniProtKB-KW"/>
</dbReference>
<dbReference type="InterPro" id="IPR041677">
    <property type="entry name" value="DNA2/NAM7_AAA_11"/>
</dbReference>
<evidence type="ECO:0000313" key="8">
    <source>
        <dbReference type="EMBL" id="KAI3426461.1"/>
    </source>
</evidence>
<dbReference type="GO" id="GO:0005694">
    <property type="term" value="C:chromosome"/>
    <property type="evidence" value="ECO:0007669"/>
    <property type="project" value="UniProtKB-ARBA"/>
</dbReference>
<feature type="domain" description="DNA2/NAM7 helicase helicase" evidence="6">
    <location>
        <begin position="457"/>
        <end position="535"/>
    </location>
</feature>
<dbReference type="InterPro" id="IPR027417">
    <property type="entry name" value="P-loop_NTPase"/>
</dbReference>
<name>A0A9D4TIQ9_CHLVU</name>